<dbReference type="Proteomes" id="UP000077202">
    <property type="component" value="Unassembled WGS sequence"/>
</dbReference>
<protein>
    <submittedName>
        <fullName evidence="3">Uncharacterized protein</fullName>
    </submittedName>
</protein>
<evidence type="ECO:0000256" key="1">
    <source>
        <dbReference type="SAM" id="MobiDB-lite"/>
    </source>
</evidence>
<accession>A0A176VXJ3</accession>
<keyword evidence="4" id="KW-1185">Reference proteome</keyword>
<evidence type="ECO:0000313" key="3">
    <source>
        <dbReference type="EMBL" id="OAE24875.1"/>
    </source>
</evidence>
<dbReference type="EMBL" id="LVLJ01002458">
    <property type="protein sequence ID" value="OAE24875.1"/>
    <property type="molecule type" value="Genomic_DNA"/>
</dbReference>
<keyword evidence="2" id="KW-1133">Transmembrane helix</keyword>
<name>A0A176VXJ3_MARPO</name>
<gene>
    <name evidence="3" type="ORF">AXG93_2931s1170</name>
</gene>
<organism evidence="3 4">
    <name type="scientific">Marchantia polymorpha subsp. ruderalis</name>
    <dbReference type="NCBI Taxonomy" id="1480154"/>
    <lineage>
        <taxon>Eukaryota</taxon>
        <taxon>Viridiplantae</taxon>
        <taxon>Streptophyta</taxon>
        <taxon>Embryophyta</taxon>
        <taxon>Marchantiophyta</taxon>
        <taxon>Marchantiopsida</taxon>
        <taxon>Marchantiidae</taxon>
        <taxon>Marchantiales</taxon>
        <taxon>Marchantiaceae</taxon>
        <taxon>Marchantia</taxon>
    </lineage>
</organism>
<dbReference type="AlphaFoldDB" id="A0A176VXJ3"/>
<evidence type="ECO:0000256" key="2">
    <source>
        <dbReference type="SAM" id="Phobius"/>
    </source>
</evidence>
<keyword evidence="2" id="KW-0472">Membrane</keyword>
<evidence type="ECO:0000313" key="4">
    <source>
        <dbReference type="Proteomes" id="UP000077202"/>
    </source>
</evidence>
<feature type="region of interest" description="Disordered" evidence="1">
    <location>
        <begin position="1"/>
        <end position="64"/>
    </location>
</feature>
<reference evidence="3" key="1">
    <citation type="submission" date="2016-03" db="EMBL/GenBank/DDBJ databases">
        <title>Mechanisms controlling the formation of the plant cell surface in tip-growing cells are functionally conserved among land plants.</title>
        <authorList>
            <person name="Honkanen S."/>
            <person name="Jones V.A."/>
            <person name="Morieri G."/>
            <person name="Champion C."/>
            <person name="Hetherington A.J."/>
            <person name="Kelly S."/>
            <person name="Saint-Marcoux D."/>
            <person name="Proust H."/>
            <person name="Prescott H."/>
            <person name="Dolan L."/>
        </authorList>
    </citation>
    <scope>NUCLEOTIDE SEQUENCE [LARGE SCALE GENOMIC DNA]</scope>
    <source>
        <tissue evidence="3">Whole gametophyte</tissue>
    </source>
</reference>
<feature type="transmembrane region" description="Helical" evidence="2">
    <location>
        <begin position="85"/>
        <end position="102"/>
    </location>
</feature>
<keyword evidence="2" id="KW-0812">Transmembrane</keyword>
<sequence length="156" mass="17254">MAQAGERGGVAEQIGREWGTTGPSEESQRLNYKGVGVGRAEEVGKESNRGLSGEIGERPPVLRGTRRRRTRFAGGIREGDLNEDWFFSFFIFIFFFFFFFFYDPGNAKHTTRGGRQASSPNVSRGGVLATNSERELDCKRVDLELELGTGPGPGQI</sequence>
<proteinExistence type="predicted"/>
<feature type="compositionally biased region" description="Basic and acidic residues" evidence="1">
    <location>
        <begin position="39"/>
        <end position="48"/>
    </location>
</feature>
<comment type="caution">
    <text evidence="3">The sequence shown here is derived from an EMBL/GenBank/DDBJ whole genome shotgun (WGS) entry which is preliminary data.</text>
</comment>